<name>A0A4Y8CZK3_9HELO</name>
<dbReference type="InterPro" id="IPR009081">
    <property type="entry name" value="PP-bd_ACP"/>
</dbReference>
<comment type="caution">
    <text evidence="2">The sequence shown here is derived from an EMBL/GenBank/DDBJ whole genome shotgun (WGS) entry which is preliminary data.</text>
</comment>
<dbReference type="Pfam" id="PF00550">
    <property type="entry name" value="PP-binding"/>
    <property type="match status" value="1"/>
</dbReference>
<dbReference type="PROSITE" id="PS00455">
    <property type="entry name" value="AMP_BINDING"/>
    <property type="match status" value="1"/>
</dbReference>
<protein>
    <recommendedName>
        <fullName evidence="1">Carrier domain-containing protein</fullName>
    </recommendedName>
</protein>
<dbReference type="InterPro" id="IPR001031">
    <property type="entry name" value="Thioesterase"/>
</dbReference>
<dbReference type="Gene3D" id="3.40.50.1820">
    <property type="entry name" value="alpha/beta hydrolase"/>
    <property type="match status" value="1"/>
</dbReference>
<dbReference type="InterPro" id="IPR036736">
    <property type="entry name" value="ACP-like_sf"/>
</dbReference>
<dbReference type="InterPro" id="IPR000873">
    <property type="entry name" value="AMP-dep_synth/lig_dom"/>
</dbReference>
<dbReference type="GO" id="GO:0031957">
    <property type="term" value="F:very long-chain fatty acid-CoA ligase activity"/>
    <property type="evidence" value="ECO:0007669"/>
    <property type="project" value="TreeGrafter"/>
</dbReference>
<dbReference type="InterPro" id="IPR045851">
    <property type="entry name" value="AMP-bd_C_sf"/>
</dbReference>
<reference evidence="2 3" key="1">
    <citation type="submission" date="2017-11" db="EMBL/GenBank/DDBJ databases">
        <title>Comparative genomics of Botrytis spp.</title>
        <authorList>
            <person name="Valero-Jimenez C.A."/>
            <person name="Tapia P."/>
            <person name="Veloso J."/>
            <person name="Silva-Moreno E."/>
            <person name="Staats M."/>
            <person name="Valdes J.H."/>
            <person name="Van Kan J.A.L."/>
        </authorList>
    </citation>
    <scope>NUCLEOTIDE SEQUENCE [LARGE SCALE GENOMIC DNA]</scope>
    <source>
        <strain evidence="2 3">MUCL2830</strain>
    </source>
</reference>
<dbReference type="PROSITE" id="PS50075">
    <property type="entry name" value="CARRIER"/>
    <property type="match status" value="1"/>
</dbReference>
<dbReference type="Pfam" id="PF00975">
    <property type="entry name" value="Thioesterase"/>
    <property type="match status" value="1"/>
</dbReference>
<dbReference type="PANTHER" id="PTHR24096">
    <property type="entry name" value="LONG-CHAIN-FATTY-ACID--COA LIGASE"/>
    <property type="match status" value="1"/>
</dbReference>
<organism evidence="2 3">
    <name type="scientific">Botryotinia calthae</name>
    <dbReference type="NCBI Taxonomy" id="38488"/>
    <lineage>
        <taxon>Eukaryota</taxon>
        <taxon>Fungi</taxon>
        <taxon>Dikarya</taxon>
        <taxon>Ascomycota</taxon>
        <taxon>Pezizomycotina</taxon>
        <taxon>Leotiomycetes</taxon>
        <taxon>Helotiales</taxon>
        <taxon>Sclerotiniaceae</taxon>
        <taxon>Botryotinia</taxon>
    </lineage>
</organism>
<gene>
    <name evidence="2" type="ORF">BOTCAL_0242g00120</name>
</gene>
<dbReference type="InterPro" id="IPR042099">
    <property type="entry name" value="ANL_N_sf"/>
</dbReference>
<evidence type="ECO:0000259" key="1">
    <source>
        <dbReference type="PROSITE" id="PS50075"/>
    </source>
</evidence>
<keyword evidence="3" id="KW-1185">Reference proteome</keyword>
<dbReference type="SUPFAM" id="SSF47336">
    <property type="entry name" value="ACP-like"/>
    <property type="match status" value="1"/>
</dbReference>
<evidence type="ECO:0000313" key="3">
    <source>
        <dbReference type="Proteomes" id="UP000297299"/>
    </source>
</evidence>
<sequence>MSTPFSYIPEQREKQIRGLMELFGTPIWITRNKNLALFKSEHHLSLYTIEALLSEGDEITTFKVPSLLQLAIFMLTSGSTGTAKAVCLRQSQVITALEGKASVRKLTKDSPFLNWIGLDHVASLVEIHLQAIFLGLDQIHVDSSDIVPNPAKFLILLSQHKASRSFAPNFFLAKIRSILTVQANSAWRSNLDLSCLGFLASGGEPNDVETCEVVSRELISHGASPDVIVTGFGMTETCAGAIFNLQCHQQDIPDGRKFTCLGHCMPGIAMRVSLPVADGSFISAEANEIGNLELQGPVVFAEYYNNSRATAEAFTADKWFKTGDQAMIDQHGNLHLKGRSQDRININGVKYLPDEVETVLNENFGPELSRVICFPYRPVNQVTESICISYVLGQDTNDFGVWTGIYNKVVRIVMLHTGVRPFILALSDESLLPRSTLWKISRQKVRRKFEAGGFADQIHATESVILKCRTENLGSPANDLENLLLEEMQDTFDIVSDTFGVDCSLFEIRITSIDLMRLKKRIGIRLQLQFKVPVVLLMQNQTVRLLAKALGEVIMMKEYNPIVVLRSEGSKPPLWLVHPGVGEVLVFLGLAQHMNDRPIFDLRVRGFDGEPPFNNLREILSIYYNAIKSRQPNGPYAIAGYSYGTMLAFELTKCWNRIQAKKYFSLVHSISPRISKNV</sequence>
<dbReference type="EMBL" id="PHWZ01000242">
    <property type="protein sequence ID" value="TEY54141.1"/>
    <property type="molecule type" value="Genomic_DNA"/>
</dbReference>
<dbReference type="InterPro" id="IPR029058">
    <property type="entry name" value="AB_hydrolase_fold"/>
</dbReference>
<evidence type="ECO:0000313" key="2">
    <source>
        <dbReference type="EMBL" id="TEY54141.1"/>
    </source>
</evidence>
<dbReference type="AlphaFoldDB" id="A0A4Y8CZK3"/>
<proteinExistence type="predicted"/>
<feature type="domain" description="Carrier" evidence="1">
    <location>
        <begin position="475"/>
        <end position="554"/>
    </location>
</feature>
<dbReference type="OrthoDB" id="10253869at2759"/>
<dbReference type="Pfam" id="PF00501">
    <property type="entry name" value="AMP-binding"/>
    <property type="match status" value="1"/>
</dbReference>
<dbReference type="InterPro" id="IPR020845">
    <property type="entry name" value="AMP-binding_CS"/>
</dbReference>
<dbReference type="PANTHER" id="PTHR24096:SF267">
    <property type="entry name" value="MALONATE--COA LIGASE ACSF3, MITOCHONDRIAL"/>
    <property type="match status" value="1"/>
</dbReference>
<accession>A0A4Y8CZK3</accession>
<dbReference type="STRING" id="38488.A0A4Y8CZK3"/>
<dbReference type="Gene3D" id="3.30.300.30">
    <property type="match status" value="1"/>
</dbReference>
<dbReference type="GO" id="GO:0006633">
    <property type="term" value="P:fatty acid biosynthetic process"/>
    <property type="evidence" value="ECO:0007669"/>
    <property type="project" value="TreeGrafter"/>
</dbReference>
<dbReference type="Proteomes" id="UP000297299">
    <property type="component" value="Unassembled WGS sequence"/>
</dbReference>
<dbReference type="Gene3D" id="3.40.50.12780">
    <property type="entry name" value="N-terminal domain of ligase-like"/>
    <property type="match status" value="1"/>
</dbReference>
<dbReference type="SUPFAM" id="SSF56801">
    <property type="entry name" value="Acetyl-CoA synthetase-like"/>
    <property type="match status" value="1"/>
</dbReference>
<dbReference type="SUPFAM" id="SSF53474">
    <property type="entry name" value="alpha/beta-Hydrolases"/>
    <property type="match status" value="1"/>
</dbReference>
<dbReference type="Gene3D" id="1.10.1200.10">
    <property type="entry name" value="ACP-like"/>
    <property type="match status" value="1"/>
</dbReference>